<dbReference type="GO" id="GO:0010494">
    <property type="term" value="C:cytoplasmic stress granule"/>
    <property type="evidence" value="ECO:0007669"/>
    <property type="project" value="TreeGrafter"/>
</dbReference>
<sequence length="979" mass="106116">VVTEAIEVFYMSNMVQGKKPGDMPNSNGTPKAKYQQTNMAFQRKDMSDARGGNASGTEGRGPNGESNLPFRVSSLTFLGNANSFRTDSAISSSRNQGERVLQRWMPDSSPNADGSLESTRTKSTTDAPWDQFAENERRFGLTTDYDENIYTTAIDKSHPQHKQRVAEAERMAREIERSTATNSHVAEERVTDNVTGGDTGGDEEDKYSGVRRQQDFPPLSSSNNKYTPPARRAPTGQSTVPGAPVDPAIISSQLARPDKSSAEKTPAPASASAQKAPKPEAATPPTTNESSITATPEPKAVAAARTPSASRNASPQVNPNATPNATATVERDVSLAFKNFAIRERRNVEAHRTTKARTDKEDKLKDLKKFADSFKLNTPVPTDLVSIIAKDPAKQKEIQEKAKRNAEEAKANPAEVAKTIPATSEAKPAVRTVPAAHGVSPSSNAPGRQNPNRNTGFQHQGAYNNAQAFRQDRPSQQAMPSQQTRPPGNLSVRLRNLEQQNKHTQLPANPNPVHETRLPPTGPSNIDPNFSRRSSGVASAQGRLNPNSNEFRPSATAAAFNPGGNPSSGSSPRSAANATDPPAPATRSLLKRKPIPASERPTLDAKFNALEHIMTLKPGPGKDWEKTGGLKPAYDTPPTWRVLDNEKPDSTMHMTYARYFELTPYPNSLAMSPSNPSHALPQMPHAHQLPFHLQPPGARGSPRQPPMNLHSNQHGHGPNPPFNGHDEYRMMPSQSAQSYGSPRLQNVPLPFPPPMNQSGQLAYTPQMMQYSGASPMQPYRSLSQSHQFIPPQQQQHMAPIIMQNPANGFMTSQGMAPGGPQLMYPQGSQAHFMPQQNGHPPPMPGVNGFPSPGRGGAPMMMNQGSQQGHQSQTPMYMNGNPGMSPVPQYGNPAQGIYPQQPPPGQMPMRGYGGPNQFGTSPQQMHQFGPQQHRNNQPNGHYNNNNKSFQPHGQHPNGASHNQTPNGPQARASEGSEEAK</sequence>
<feature type="region of interest" description="Disordered" evidence="1">
    <location>
        <begin position="502"/>
        <end position="601"/>
    </location>
</feature>
<protein>
    <recommendedName>
        <fullName evidence="2">LsmAD domain-containing protein</fullName>
    </recommendedName>
</protein>
<feature type="compositionally biased region" description="Low complexity" evidence="1">
    <location>
        <begin position="266"/>
        <end position="287"/>
    </location>
</feature>
<gene>
    <name evidence="3" type="ORF">LSUE1_G001222</name>
</gene>
<feature type="region of interest" description="Disordered" evidence="1">
    <location>
        <begin position="156"/>
        <end position="330"/>
    </location>
</feature>
<feature type="region of interest" description="Disordered" evidence="1">
    <location>
        <begin position="393"/>
        <end position="459"/>
    </location>
</feature>
<feature type="compositionally biased region" description="Polar residues" evidence="1">
    <location>
        <begin position="108"/>
        <end position="126"/>
    </location>
</feature>
<evidence type="ECO:0000256" key="1">
    <source>
        <dbReference type="SAM" id="MobiDB-lite"/>
    </source>
</evidence>
<evidence type="ECO:0000313" key="3">
    <source>
        <dbReference type="EMBL" id="TVY83812.1"/>
    </source>
</evidence>
<feature type="region of interest" description="Disordered" evidence="1">
    <location>
        <begin position="696"/>
        <end position="717"/>
    </location>
</feature>
<organism evidence="3 4">
    <name type="scientific">Lachnellula suecica</name>
    <dbReference type="NCBI Taxonomy" id="602035"/>
    <lineage>
        <taxon>Eukaryota</taxon>
        <taxon>Fungi</taxon>
        <taxon>Dikarya</taxon>
        <taxon>Ascomycota</taxon>
        <taxon>Pezizomycotina</taxon>
        <taxon>Leotiomycetes</taxon>
        <taxon>Helotiales</taxon>
        <taxon>Lachnaceae</taxon>
        <taxon>Lachnellula</taxon>
    </lineage>
</organism>
<evidence type="ECO:0000313" key="4">
    <source>
        <dbReference type="Proteomes" id="UP000469558"/>
    </source>
</evidence>
<feature type="compositionally biased region" description="Basic and acidic residues" evidence="1">
    <location>
        <begin position="393"/>
        <end position="410"/>
    </location>
</feature>
<feature type="compositionally biased region" description="Basic and acidic residues" evidence="1">
    <location>
        <begin position="164"/>
        <end position="177"/>
    </location>
</feature>
<feature type="compositionally biased region" description="Low complexity" evidence="1">
    <location>
        <begin position="934"/>
        <end position="945"/>
    </location>
</feature>
<proteinExistence type="predicted"/>
<feature type="non-terminal residue" evidence="3">
    <location>
        <position position="1"/>
    </location>
</feature>
<comment type="caution">
    <text evidence="3">The sequence shown here is derived from an EMBL/GenBank/DDBJ whole genome shotgun (WGS) entry which is preliminary data.</text>
</comment>
<dbReference type="GO" id="GO:0034063">
    <property type="term" value="P:stress granule assembly"/>
    <property type="evidence" value="ECO:0007669"/>
    <property type="project" value="TreeGrafter"/>
</dbReference>
<reference evidence="3 4" key="1">
    <citation type="submission" date="2018-05" db="EMBL/GenBank/DDBJ databases">
        <title>Genome sequencing and assembly of the regulated plant pathogen Lachnellula willkommii and related sister species for the development of diagnostic species identification markers.</title>
        <authorList>
            <person name="Giroux E."/>
            <person name="Bilodeau G."/>
        </authorList>
    </citation>
    <scope>NUCLEOTIDE SEQUENCE [LARGE SCALE GENOMIC DNA]</scope>
    <source>
        <strain evidence="3 4">CBS 268.59</strain>
    </source>
</reference>
<dbReference type="Pfam" id="PF06741">
    <property type="entry name" value="LsmAD"/>
    <property type="match status" value="1"/>
</dbReference>
<dbReference type="Proteomes" id="UP000469558">
    <property type="component" value="Unassembled WGS sequence"/>
</dbReference>
<accession>A0A8T9CF54</accession>
<keyword evidence="4" id="KW-1185">Reference proteome</keyword>
<dbReference type="OrthoDB" id="2275718at2759"/>
<feature type="compositionally biased region" description="Polar residues" evidence="1">
    <location>
        <begin position="862"/>
        <end position="875"/>
    </location>
</feature>
<evidence type="ECO:0000259" key="2">
    <source>
        <dbReference type="SMART" id="SM01272"/>
    </source>
</evidence>
<dbReference type="PANTHER" id="PTHR12854">
    <property type="entry name" value="ATAXIN 2-RELATED"/>
    <property type="match status" value="1"/>
</dbReference>
<dbReference type="GO" id="GO:0003729">
    <property type="term" value="F:mRNA binding"/>
    <property type="evidence" value="ECO:0007669"/>
    <property type="project" value="TreeGrafter"/>
</dbReference>
<feature type="domain" description="LsmAD" evidence="2">
    <location>
        <begin position="139"/>
        <end position="213"/>
    </location>
</feature>
<dbReference type="InterPro" id="IPR045117">
    <property type="entry name" value="ATXN2-like"/>
</dbReference>
<dbReference type="PANTHER" id="PTHR12854:SF7">
    <property type="entry name" value="ATAXIN-2 HOMOLOG"/>
    <property type="match status" value="1"/>
</dbReference>
<name>A0A8T9CF54_9HELO</name>
<feature type="compositionally biased region" description="Polar residues" evidence="1">
    <location>
        <begin position="946"/>
        <end position="966"/>
    </location>
</feature>
<feature type="compositionally biased region" description="Polar residues" evidence="1">
    <location>
        <begin position="24"/>
        <end position="40"/>
    </location>
</feature>
<feature type="compositionally biased region" description="Polar residues" evidence="1">
    <location>
        <begin position="523"/>
        <end position="551"/>
    </location>
</feature>
<feature type="compositionally biased region" description="Polar residues" evidence="1">
    <location>
        <begin position="307"/>
        <end position="327"/>
    </location>
</feature>
<feature type="compositionally biased region" description="Low complexity" evidence="1">
    <location>
        <begin position="561"/>
        <end position="580"/>
    </location>
</feature>
<dbReference type="SMART" id="SM01272">
    <property type="entry name" value="LsmAD"/>
    <property type="match status" value="1"/>
</dbReference>
<dbReference type="EMBL" id="QGMK01000150">
    <property type="protein sequence ID" value="TVY83812.1"/>
    <property type="molecule type" value="Genomic_DNA"/>
</dbReference>
<feature type="region of interest" description="Disordered" evidence="1">
    <location>
        <begin position="15"/>
        <end position="68"/>
    </location>
</feature>
<feature type="region of interest" description="Disordered" evidence="1">
    <location>
        <begin position="861"/>
        <end position="979"/>
    </location>
</feature>
<dbReference type="InterPro" id="IPR009604">
    <property type="entry name" value="LsmAD_domain"/>
</dbReference>
<feature type="compositionally biased region" description="Polar residues" evidence="1">
    <location>
        <begin position="440"/>
        <end position="459"/>
    </location>
</feature>
<feature type="compositionally biased region" description="Polar residues" evidence="1">
    <location>
        <begin position="916"/>
        <end position="933"/>
    </location>
</feature>
<feature type="region of interest" description="Disordered" evidence="1">
    <location>
        <begin position="87"/>
        <end position="126"/>
    </location>
</feature>
<dbReference type="AlphaFoldDB" id="A0A8T9CF54"/>